<sequence>MEKLTKEENLQVLQVF</sequence>
<protein>
    <submittedName>
        <fullName evidence="1">Uncharacterized protein</fullName>
    </submittedName>
</protein>
<dbReference type="EMBL" id="GBRH01240654">
    <property type="protein sequence ID" value="JAD57241.1"/>
    <property type="molecule type" value="Transcribed_RNA"/>
</dbReference>
<evidence type="ECO:0000313" key="1">
    <source>
        <dbReference type="EMBL" id="JAD57241.1"/>
    </source>
</evidence>
<dbReference type="AlphaFoldDB" id="A0A0A9B1J6"/>
<reference evidence="1" key="2">
    <citation type="journal article" date="2015" name="Data Brief">
        <title>Shoot transcriptome of the giant reed, Arundo donax.</title>
        <authorList>
            <person name="Barrero R.A."/>
            <person name="Guerrero F.D."/>
            <person name="Moolhuijzen P."/>
            <person name="Goolsby J.A."/>
            <person name="Tidwell J."/>
            <person name="Bellgard S.E."/>
            <person name="Bellgard M.I."/>
        </authorList>
    </citation>
    <scope>NUCLEOTIDE SEQUENCE</scope>
    <source>
        <tissue evidence="1">Shoot tissue taken approximately 20 cm above the soil surface</tissue>
    </source>
</reference>
<accession>A0A0A9B1J6</accession>
<organism evidence="1">
    <name type="scientific">Arundo donax</name>
    <name type="common">Giant reed</name>
    <name type="synonym">Donax arundinaceus</name>
    <dbReference type="NCBI Taxonomy" id="35708"/>
    <lineage>
        <taxon>Eukaryota</taxon>
        <taxon>Viridiplantae</taxon>
        <taxon>Streptophyta</taxon>
        <taxon>Embryophyta</taxon>
        <taxon>Tracheophyta</taxon>
        <taxon>Spermatophyta</taxon>
        <taxon>Magnoliopsida</taxon>
        <taxon>Liliopsida</taxon>
        <taxon>Poales</taxon>
        <taxon>Poaceae</taxon>
        <taxon>PACMAD clade</taxon>
        <taxon>Arundinoideae</taxon>
        <taxon>Arundineae</taxon>
        <taxon>Arundo</taxon>
    </lineage>
</organism>
<name>A0A0A9B1J6_ARUDO</name>
<reference evidence="1" key="1">
    <citation type="submission" date="2014-09" db="EMBL/GenBank/DDBJ databases">
        <authorList>
            <person name="Magalhaes I.L.F."/>
            <person name="Oliveira U."/>
            <person name="Santos F.R."/>
            <person name="Vidigal T.H.D.A."/>
            <person name="Brescovit A.D."/>
            <person name="Santos A.J."/>
        </authorList>
    </citation>
    <scope>NUCLEOTIDE SEQUENCE</scope>
    <source>
        <tissue evidence="1">Shoot tissue taken approximately 20 cm above the soil surface</tissue>
    </source>
</reference>
<proteinExistence type="predicted"/>